<proteinExistence type="predicted"/>
<dbReference type="PaxDb" id="411902-CLOBOL_04089"/>
<accession>A8RUQ5</accession>
<dbReference type="Proteomes" id="UP000005396">
    <property type="component" value="Unassembled WGS sequence"/>
</dbReference>
<reference evidence="1 2" key="2">
    <citation type="submission" date="2007-09" db="EMBL/GenBank/DDBJ databases">
        <title>Draft genome sequence of Clostridium bolteae (ATCC BAA-613).</title>
        <authorList>
            <person name="Sudarsanam P."/>
            <person name="Ley R."/>
            <person name="Guruge J."/>
            <person name="Turnbaugh P.J."/>
            <person name="Mahowald M."/>
            <person name="Liep D."/>
            <person name="Gordon J."/>
        </authorList>
    </citation>
    <scope>NUCLEOTIDE SEQUENCE [LARGE SCALE GENOMIC DNA]</scope>
    <source>
        <strain evidence="2">ATCC BAA-613 / DSM 15670 / CCUG 46953 / JCM 12243 / WAL 16351</strain>
    </source>
</reference>
<reference evidence="1 2" key="1">
    <citation type="submission" date="2007-08" db="EMBL/GenBank/DDBJ databases">
        <authorList>
            <person name="Fulton L."/>
            <person name="Clifton S."/>
            <person name="Fulton B."/>
            <person name="Xu J."/>
            <person name="Minx P."/>
            <person name="Pepin K.H."/>
            <person name="Johnson M."/>
            <person name="Thiruvilangam P."/>
            <person name="Bhonagiri V."/>
            <person name="Nash W.E."/>
            <person name="Mardis E.R."/>
            <person name="Wilson R.K."/>
        </authorList>
    </citation>
    <scope>NUCLEOTIDE SEQUENCE [LARGE SCALE GENOMIC DNA]</scope>
    <source>
        <strain evidence="2">ATCC BAA-613 / DSM 15670 / CCUG 46953 / JCM 12243 / WAL 16351</strain>
    </source>
</reference>
<name>A8RUQ5_ENTBW</name>
<dbReference type="EMBL" id="ABCC02000033">
    <property type="protein sequence ID" value="EDP15918.1"/>
    <property type="molecule type" value="Genomic_DNA"/>
</dbReference>
<dbReference type="HOGENOM" id="CLU_3326497_0_0_9"/>
<sequence>MFDVLILNGSGRRQRIKMFVISTAVYVENTAEGFDIVL</sequence>
<protein>
    <submittedName>
        <fullName evidence="1">Uncharacterized protein</fullName>
    </submittedName>
</protein>
<evidence type="ECO:0000313" key="2">
    <source>
        <dbReference type="Proteomes" id="UP000005396"/>
    </source>
</evidence>
<dbReference type="AlphaFoldDB" id="A8RUQ5"/>
<comment type="caution">
    <text evidence="1">The sequence shown here is derived from an EMBL/GenBank/DDBJ whole genome shotgun (WGS) entry which is preliminary data.</text>
</comment>
<organism evidence="1 2">
    <name type="scientific">Enterocloster bolteae (strain ATCC BAA-613 / DSM 15670 / CCUG 46953 / JCM 12243 / WAL 16351)</name>
    <name type="common">Clostridium bolteae</name>
    <dbReference type="NCBI Taxonomy" id="411902"/>
    <lineage>
        <taxon>Bacteria</taxon>
        <taxon>Bacillati</taxon>
        <taxon>Bacillota</taxon>
        <taxon>Clostridia</taxon>
        <taxon>Lachnospirales</taxon>
        <taxon>Lachnospiraceae</taxon>
        <taxon>Enterocloster</taxon>
    </lineage>
</organism>
<evidence type="ECO:0000313" key="1">
    <source>
        <dbReference type="EMBL" id="EDP15918.1"/>
    </source>
</evidence>
<gene>
    <name evidence="1" type="ORF">CLOBOL_04089</name>
</gene>